<proteinExistence type="predicted"/>
<gene>
    <name evidence="2" type="ORF">KIN20_002817</name>
</gene>
<evidence type="ECO:0000256" key="1">
    <source>
        <dbReference type="SAM" id="MobiDB-lite"/>
    </source>
</evidence>
<accession>A0AAD5LY98</accession>
<comment type="caution">
    <text evidence="2">The sequence shown here is derived from an EMBL/GenBank/DDBJ whole genome shotgun (WGS) entry which is preliminary data.</text>
</comment>
<protein>
    <submittedName>
        <fullName evidence="2">Uncharacterized protein</fullName>
    </submittedName>
</protein>
<name>A0AAD5LY98_PARTN</name>
<keyword evidence="3" id="KW-1185">Reference proteome</keyword>
<dbReference type="AlphaFoldDB" id="A0AAD5LY98"/>
<dbReference type="Proteomes" id="UP001196413">
    <property type="component" value="Unassembled WGS sequence"/>
</dbReference>
<feature type="region of interest" description="Disordered" evidence="1">
    <location>
        <begin position="1"/>
        <end position="26"/>
    </location>
</feature>
<evidence type="ECO:0000313" key="2">
    <source>
        <dbReference type="EMBL" id="KAJ1347690.1"/>
    </source>
</evidence>
<dbReference type="EMBL" id="JAHQIW010000367">
    <property type="protein sequence ID" value="KAJ1347690.1"/>
    <property type="molecule type" value="Genomic_DNA"/>
</dbReference>
<evidence type="ECO:0000313" key="3">
    <source>
        <dbReference type="Proteomes" id="UP001196413"/>
    </source>
</evidence>
<sequence length="94" mass="10783">MSSIKKKSSIRLRREHSRGNPINHDWQIKYDPTEDYELLVGGLKGCADLAPLTQPRRADQVSSTMKELLEKRRKLKLDPNATHLARLISNTSCR</sequence>
<reference evidence="2" key="1">
    <citation type="submission" date="2021-06" db="EMBL/GenBank/DDBJ databases">
        <title>Parelaphostrongylus tenuis whole genome reference sequence.</title>
        <authorList>
            <person name="Garwood T.J."/>
            <person name="Larsen P.A."/>
            <person name="Fountain-Jones N.M."/>
            <person name="Garbe J.R."/>
            <person name="Macchietto M.G."/>
            <person name="Kania S.A."/>
            <person name="Gerhold R.W."/>
            <person name="Richards J.E."/>
            <person name="Wolf T.M."/>
        </authorList>
    </citation>
    <scope>NUCLEOTIDE SEQUENCE</scope>
    <source>
        <strain evidence="2">MNPRO001-30</strain>
        <tissue evidence="2">Meninges</tissue>
    </source>
</reference>
<feature type="compositionally biased region" description="Basic residues" evidence="1">
    <location>
        <begin position="1"/>
        <end position="16"/>
    </location>
</feature>
<organism evidence="2 3">
    <name type="scientific">Parelaphostrongylus tenuis</name>
    <name type="common">Meningeal worm</name>
    <dbReference type="NCBI Taxonomy" id="148309"/>
    <lineage>
        <taxon>Eukaryota</taxon>
        <taxon>Metazoa</taxon>
        <taxon>Ecdysozoa</taxon>
        <taxon>Nematoda</taxon>
        <taxon>Chromadorea</taxon>
        <taxon>Rhabditida</taxon>
        <taxon>Rhabditina</taxon>
        <taxon>Rhabditomorpha</taxon>
        <taxon>Strongyloidea</taxon>
        <taxon>Metastrongylidae</taxon>
        <taxon>Parelaphostrongylus</taxon>
    </lineage>
</organism>